<dbReference type="InterPro" id="IPR052163">
    <property type="entry name" value="DGC-Regulatory_Protein"/>
</dbReference>
<feature type="transmembrane region" description="Helical" evidence="1">
    <location>
        <begin position="277"/>
        <end position="296"/>
    </location>
</feature>
<organism evidence="3 4">
    <name type="scientific">Paractinoplanes toevensis</name>
    <dbReference type="NCBI Taxonomy" id="571911"/>
    <lineage>
        <taxon>Bacteria</taxon>
        <taxon>Bacillati</taxon>
        <taxon>Actinomycetota</taxon>
        <taxon>Actinomycetes</taxon>
        <taxon>Micromonosporales</taxon>
        <taxon>Micromonosporaceae</taxon>
        <taxon>Paractinoplanes</taxon>
    </lineage>
</organism>
<feature type="transmembrane region" description="Helical" evidence="1">
    <location>
        <begin position="213"/>
        <end position="232"/>
    </location>
</feature>
<reference evidence="3 4" key="1">
    <citation type="submission" date="2021-03" db="EMBL/GenBank/DDBJ databases">
        <title>Whole genome shotgun sequence of Actinoplanes toevensis NBRC 105298.</title>
        <authorList>
            <person name="Komaki H."/>
            <person name="Tamura T."/>
        </authorList>
    </citation>
    <scope>NUCLEOTIDE SEQUENCE [LARGE SCALE GENOMIC DNA]</scope>
    <source>
        <strain evidence="3 4">NBRC 105298</strain>
    </source>
</reference>
<dbReference type="Gene3D" id="3.30.70.270">
    <property type="match status" value="1"/>
</dbReference>
<feature type="transmembrane region" description="Helical" evidence="1">
    <location>
        <begin position="52"/>
        <end position="73"/>
    </location>
</feature>
<dbReference type="RefSeq" id="WP_246607088.1">
    <property type="nucleotide sequence ID" value="NZ_BOQN01000049.1"/>
</dbReference>
<dbReference type="InterPro" id="IPR029787">
    <property type="entry name" value="Nucleotide_cyclase"/>
</dbReference>
<feature type="transmembrane region" description="Helical" evidence="1">
    <location>
        <begin position="80"/>
        <end position="103"/>
    </location>
</feature>
<feature type="transmembrane region" description="Helical" evidence="1">
    <location>
        <begin position="302"/>
        <end position="320"/>
    </location>
</feature>
<dbReference type="PROSITE" id="PS50887">
    <property type="entry name" value="GGDEF"/>
    <property type="match status" value="1"/>
</dbReference>
<sequence>MDGARTVRRWLSQAPELRRDPVLIAAISWTLLATVLFFALTGDTDWQVRTFWTFQLPLDALLTFSSWQVFRLATGAIRRFWRVLTGVGSLFLVGDTMQTIATFTSPPGTWSTTGGIVQSTCFAVGLVIVVLAMLLHPHPGRTGRARLAFWLDSASVLVAGAVVAWCFAIKPGETDRTDLFASLLAAVAAITGCFAAIKMILSGNAPMRKAAAVTMMGAAVFTAVGFFVAPPAADHLPAYVYLVRLLPSLLIALGPRIQVVIAKSDPAPFAERRRKPYSLMPYGAIAIVFSALLVVLPGGADFQLWGVVVGLGLICALVAARQLVAFHDNTDLIERLREHETRLRHQALTDGLTGLANRTHFHEQLEAELDADSSRTSVLLIDLDGFKQVNDTLGHAAGDELLISVADKMRGAVRDGDLPARFGGDEFGILLRGCTGPEAEQTAQRLLAAFAVPVAISGTMITANASIGSAAAEPGEGVSAVIRRADVAMYAAKSAGKGTWRRYDTGMETIHSFH</sequence>
<accession>A0A919W5Q3</accession>
<gene>
    <name evidence="3" type="ORF">Ato02nite_034160</name>
</gene>
<keyword evidence="1" id="KW-0472">Membrane</keyword>
<dbReference type="SUPFAM" id="SSF55073">
    <property type="entry name" value="Nucleotide cyclase"/>
    <property type="match status" value="1"/>
</dbReference>
<dbReference type="EMBL" id="BOQN01000049">
    <property type="protein sequence ID" value="GIM91623.1"/>
    <property type="molecule type" value="Genomic_DNA"/>
</dbReference>
<dbReference type="Proteomes" id="UP000677082">
    <property type="component" value="Unassembled WGS sequence"/>
</dbReference>
<evidence type="ECO:0000313" key="4">
    <source>
        <dbReference type="Proteomes" id="UP000677082"/>
    </source>
</evidence>
<evidence type="ECO:0000256" key="1">
    <source>
        <dbReference type="SAM" id="Phobius"/>
    </source>
</evidence>
<evidence type="ECO:0000313" key="3">
    <source>
        <dbReference type="EMBL" id="GIM91623.1"/>
    </source>
</evidence>
<dbReference type="Pfam" id="PF00990">
    <property type="entry name" value="GGDEF"/>
    <property type="match status" value="1"/>
</dbReference>
<dbReference type="NCBIfam" id="TIGR00254">
    <property type="entry name" value="GGDEF"/>
    <property type="match status" value="1"/>
</dbReference>
<keyword evidence="1" id="KW-0812">Transmembrane</keyword>
<dbReference type="SMART" id="SM00267">
    <property type="entry name" value="GGDEF"/>
    <property type="match status" value="1"/>
</dbReference>
<comment type="caution">
    <text evidence="3">The sequence shown here is derived from an EMBL/GenBank/DDBJ whole genome shotgun (WGS) entry which is preliminary data.</text>
</comment>
<feature type="transmembrane region" description="Helical" evidence="1">
    <location>
        <begin position="115"/>
        <end position="135"/>
    </location>
</feature>
<feature type="transmembrane region" description="Helical" evidence="1">
    <location>
        <begin position="21"/>
        <end position="40"/>
    </location>
</feature>
<feature type="domain" description="GGDEF" evidence="2">
    <location>
        <begin position="374"/>
        <end position="505"/>
    </location>
</feature>
<keyword evidence="1" id="KW-1133">Transmembrane helix</keyword>
<feature type="transmembrane region" description="Helical" evidence="1">
    <location>
        <begin position="179"/>
        <end position="201"/>
    </location>
</feature>
<dbReference type="AlphaFoldDB" id="A0A919W5Q3"/>
<evidence type="ECO:0000259" key="2">
    <source>
        <dbReference type="PROSITE" id="PS50887"/>
    </source>
</evidence>
<dbReference type="CDD" id="cd01949">
    <property type="entry name" value="GGDEF"/>
    <property type="match status" value="1"/>
</dbReference>
<protein>
    <recommendedName>
        <fullName evidence="2">GGDEF domain-containing protein</fullName>
    </recommendedName>
</protein>
<dbReference type="InterPro" id="IPR043128">
    <property type="entry name" value="Rev_trsase/Diguanyl_cyclase"/>
</dbReference>
<dbReference type="PANTHER" id="PTHR46663:SF3">
    <property type="entry name" value="SLL0267 PROTEIN"/>
    <property type="match status" value="1"/>
</dbReference>
<keyword evidence="4" id="KW-1185">Reference proteome</keyword>
<name>A0A919W5Q3_9ACTN</name>
<dbReference type="InterPro" id="IPR000160">
    <property type="entry name" value="GGDEF_dom"/>
</dbReference>
<proteinExistence type="predicted"/>
<feature type="transmembrane region" description="Helical" evidence="1">
    <location>
        <begin position="147"/>
        <end position="167"/>
    </location>
</feature>
<dbReference type="PANTHER" id="PTHR46663">
    <property type="entry name" value="DIGUANYLATE CYCLASE DGCT-RELATED"/>
    <property type="match status" value="1"/>
</dbReference>